<reference evidence="2" key="1">
    <citation type="submission" date="2016-05" db="EMBL/GenBank/DDBJ databases">
        <authorList>
            <person name="Baek K."/>
            <person name="Yang S.-J."/>
        </authorList>
    </citation>
    <scope>NUCLEOTIDE SEQUENCE [LARGE SCALE GENOMIC DNA]</scope>
    <source>
        <strain evidence="2">ST58-10</strain>
    </source>
</reference>
<evidence type="ECO:0000313" key="1">
    <source>
        <dbReference type="EMBL" id="ANG61804.1"/>
    </source>
</evidence>
<name>A0A1A9EUH4_9GAMM</name>
<gene>
    <name evidence="1" type="ORF">A8C75_04465</name>
</gene>
<dbReference type="EMBL" id="CP015839">
    <property type="protein sequence ID" value="ANG61804.1"/>
    <property type="molecule type" value="Genomic_DNA"/>
</dbReference>
<keyword evidence="2" id="KW-1185">Reference proteome</keyword>
<reference evidence="1 2" key="2">
    <citation type="journal article" date="2018" name="Int. J. Syst. Evol. Microbiol.">
        <title>Marinobacterium aestuarii sp. nov., a benzene-degrading marine bacterium isolated from estuary sediment.</title>
        <authorList>
            <person name="Bae S.S."/>
            <person name="Jung J."/>
            <person name="Chung D."/>
            <person name="Baek K."/>
        </authorList>
    </citation>
    <scope>NUCLEOTIDE SEQUENCE [LARGE SCALE GENOMIC DNA]</scope>
    <source>
        <strain evidence="1 2">ST58-10</strain>
    </source>
</reference>
<proteinExistence type="predicted"/>
<sequence length="131" mass="14775">MEQTECTFNSSRSVKAYAASLLAGNLFHVTFNGCSSFTLANRSGLFVELATTYFSQNTGFFAGTLETTQGYVKWLVFFNFYARHLSWTLLLLGLRRTFLPLHRGLKRVPRSGHSSHNFDEGAKFYIAGGWL</sequence>
<organism evidence="1 2">
    <name type="scientific">Marinobacterium aestuarii</name>
    <dbReference type="NCBI Taxonomy" id="1821621"/>
    <lineage>
        <taxon>Bacteria</taxon>
        <taxon>Pseudomonadati</taxon>
        <taxon>Pseudomonadota</taxon>
        <taxon>Gammaproteobacteria</taxon>
        <taxon>Oceanospirillales</taxon>
        <taxon>Oceanospirillaceae</taxon>
        <taxon>Marinobacterium</taxon>
    </lineage>
</organism>
<dbReference type="KEGG" id="mars:A8C75_04465"/>
<evidence type="ECO:0000313" key="2">
    <source>
        <dbReference type="Proteomes" id="UP000078070"/>
    </source>
</evidence>
<dbReference type="AlphaFoldDB" id="A0A1A9EUH4"/>
<protein>
    <submittedName>
        <fullName evidence="1">Uncharacterized protein</fullName>
    </submittedName>
</protein>
<dbReference type="Proteomes" id="UP000078070">
    <property type="component" value="Chromosome"/>
</dbReference>
<dbReference type="AntiFam" id="ANF00177">
    <property type="entry name" value="Shadow ORF (opposite rpsU)"/>
</dbReference>
<dbReference type="STRING" id="1821621.A8C75_04465"/>
<accession>A0A1A9EUH4</accession>